<evidence type="ECO:0000256" key="6">
    <source>
        <dbReference type="ARBA" id="ARBA00023136"/>
    </source>
</evidence>
<dbReference type="Gene3D" id="1.20.210.10">
    <property type="entry name" value="Cytochrome c oxidase-like, subunit I domain"/>
    <property type="match status" value="1"/>
</dbReference>
<evidence type="ECO:0000256" key="4">
    <source>
        <dbReference type="ARBA" id="ARBA00022982"/>
    </source>
</evidence>
<feature type="transmembrane region" description="Helical" evidence="8">
    <location>
        <begin position="330"/>
        <end position="349"/>
    </location>
</feature>
<dbReference type="RefSeq" id="WP_120117822.1">
    <property type="nucleotide sequence ID" value="NZ_DAMDJW010000191.1"/>
</dbReference>
<dbReference type="PANTHER" id="PTHR10422:SF40">
    <property type="entry name" value="CYTOCHROME C OXIDASE SUBUNIT I"/>
    <property type="match status" value="1"/>
</dbReference>
<dbReference type="GO" id="GO:0004129">
    <property type="term" value="F:cytochrome-c oxidase activity"/>
    <property type="evidence" value="ECO:0007669"/>
    <property type="project" value="InterPro"/>
</dbReference>
<feature type="transmembrane region" description="Helical" evidence="8">
    <location>
        <begin position="369"/>
        <end position="392"/>
    </location>
</feature>
<dbReference type="SUPFAM" id="SSF81442">
    <property type="entry name" value="Cytochrome c oxidase subunit I-like"/>
    <property type="match status" value="1"/>
</dbReference>
<dbReference type="EMBL" id="QYTW02000024">
    <property type="protein sequence ID" value="RST58074.1"/>
    <property type="molecule type" value="Genomic_DNA"/>
</dbReference>
<feature type="transmembrane region" description="Helical" evidence="8">
    <location>
        <begin position="88"/>
        <end position="109"/>
    </location>
</feature>
<evidence type="ECO:0000313" key="10">
    <source>
        <dbReference type="EMBL" id="RST58074.1"/>
    </source>
</evidence>
<evidence type="ECO:0000256" key="5">
    <source>
        <dbReference type="ARBA" id="ARBA00022989"/>
    </source>
</evidence>
<gene>
    <name evidence="10" type="ORF">D5F11_019180</name>
</gene>
<comment type="subcellular location">
    <subcellularLocation>
        <location evidence="1">Membrane</location>
        <topology evidence="1">Multi-pass membrane protein</topology>
    </subcellularLocation>
</comment>
<dbReference type="Proteomes" id="UP000287296">
    <property type="component" value="Unassembled WGS sequence"/>
</dbReference>
<evidence type="ECO:0000256" key="2">
    <source>
        <dbReference type="ARBA" id="ARBA00022660"/>
    </source>
</evidence>
<comment type="caution">
    <text evidence="10">The sequence shown here is derived from an EMBL/GenBank/DDBJ whole genome shotgun (WGS) entry which is preliminary data.</text>
</comment>
<dbReference type="Pfam" id="PF00115">
    <property type="entry name" value="COX1"/>
    <property type="match status" value="1"/>
</dbReference>
<dbReference type="PROSITE" id="PS00077">
    <property type="entry name" value="COX1_CUB"/>
    <property type="match status" value="1"/>
</dbReference>
<feature type="transmembrane region" description="Helical" evidence="8">
    <location>
        <begin position="12"/>
        <end position="34"/>
    </location>
</feature>
<protein>
    <submittedName>
        <fullName evidence="10">B(O/a)3-type cytochrome-c oxidase subunit 1</fullName>
    </submittedName>
</protein>
<feature type="transmembrane region" description="Helical" evidence="8">
    <location>
        <begin position="54"/>
        <end position="76"/>
    </location>
</feature>
<keyword evidence="4 7" id="KW-0249">Electron transport</keyword>
<dbReference type="PANTHER" id="PTHR10422">
    <property type="entry name" value="CYTOCHROME C OXIDASE SUBUNIT 1"/>
    <property type="match status" value="1"/>
</dbReference>
<feature type="transmembrane region" description="Helical" evidence="8">
    <location>
        <begin position="277"/>
        <end position="301"/>
    </location>
</feature>
<dbReference type="OrthoDB" id="9764568at2"/>
<feature type="transmembrane region" description="Helical" evidence="8">
    <location>
        <begin position="129"/>
        <end position="153"/>
    </location>
</feature>
<evidence type="ECO:0000256" key="8">
    <source>
        <dbReference type="SAM" id="Phobius"/>
    </source>
</evidence>
<organism evidence="10 11">
    <name type="scientific">Siminovitchia terrae</name>
    <name type="common">Bacillus terrae</name>
    <dbReference type="NCBI Taxonomy" id="1914933"/>
    <lineage>
        <taxon>Bacteria</taxon>
        <taxon>Bacillati</taxon>
        <taxon>Bacillota</taxon>
        <taxon>Bacilli</taxon>
        <taxon>Bacillales</taxon>
        <taxon>Bacillaceae</taxon>
        <taxon>Siminovitchia</taxon>
    </lineage>
</organism>
<feature type="transmembrane region" description="Helical" evidence="8">
    <location>
        <begin position="404"/>
        <end position="426"/>
    </location>
</feature>
<keyword evidence="6 8" id="KW-0472">Membrane</keyword>
<keyword evidence="7" id="KW-0349">Heme</keyword>
<evidence type="ECO:0000256" key="1">
    <source>
        <dbReference type="ARBA" id="ARBA00004141"/>
    </source>
</evidence>
<evidence type="ECO:0000313" key="11">
    <source>
        <dbReference type="Proteomes" id="UP000287296"/>
    </source>
</evidence>
<dbReference type="AlphaFoldDB" id="A0A429X3X8"/>
<feature type="transmembrane region" description="Helical" evidence="8">
    <location>
        <begin position="458"/>
        <end position="479"/>
    </location>
</feature>
<dbReference type="InterPro" id="IPR000883">
    <property type="entry name" value="Cyt_C_Oxase_1"/>
</dbReference>
<reference evidence="10 11" key="1">
    <citation type="submission" date="2018-12" db="EMBL/GenBank/DDBJ databases">
        <authorList>
            <person name="Sun L."/>
            <person name="Chen Z."/>
        </authorList>
    </citation>
    <scope>NUCLEOTIDE SEQUENCE [LARGE SCALE GENOMIC DNA]</scope>
    <source>
        <strain evidence="10 11">LMG 29736</strain>
    </source>
</reference>
<dbReference type="CDD" id="cd01660">
    <property type="entry name" value="ba3-like_Oxidase_I"/>
    <property type="match status" value="1"/>
</dbReference>
<dbReference type="InterPro" id="IPR033943">
    <property type="entry name" value="Ba3-like_Oxidase_I"/>
</dbReference>
<dbReference type="GO" id="GO:0020037">
    <property type="term" value="F:heme binding"/>
    <property type="evidence" value="ECO:0007669"/>
    <property type="project" value="InterPro"/>
</dbReference>
<dbReference type="PRINTS" id="PR01165">
    <property type="entry name" value="CYCOXIDASEI"/>
</dbReference>
<dbReference type="PROSITE" id="PS50855">
    <property type="entry name" value="COX1"/>
    <property type="match status" value="1"/>
</dbReference>
<feature type="transmembrane region" description="Helical" evidence="8">
    <location>
        <begin position="165"/>
        <end position="192"/>
    </location>
</feature>
<feature type="domain" description="Cytochrome oxidase subunit I profile" evidence="9">
    <location>
        <begin position="1"/>
        <end position="485"/>
    </location>
</feature>
<keyword evidence="3 7" id="KW-0812">Transmembrane</keyword>
<feature type="transmembrane region" description="Helical" evidence="8">
    <location>
        <begin position="247"/>
        <end position="265"/>
    </location>
</feature>
<evidence type="ECO:0000256" key="3">
    <source>
        <dbReference type="ARBA" id="ARBA00022692"/>
    </source>
</evidence>
<evidence type="ECO:0000256" key="7">
    <source>
        <dbReference type="RuleBase" id="RU000370"/>
    </source>
</evidence>
<accession>A0A429X3X8</accession>
<dbReference type="GO" id="GO:0009060">
    <property type="term" value="P:aerobic respiration"/>
    <property type="evidence" value="ECO:0007669"/>
    <property type="project" value="InterPro"/>
</dbReference>
<dbReference type="InterPro" id="IPR036927">
    <property type="entry name" value="Cyt_c_oxase-like_su1_sf"/>
</dbReference>
<dbReference type="InterPro" id="IPR023616">
    <property type="entry name" value="Cyt_c_oxase-like_su1_dom"/>
</dbReference>
<dbReference type="InterPro" id="IPR023615">
    <property type="entry name" value="Cyt_c_Oxase_su1_BS"/>
</dbReference>
<evidence type="ECO:0000259" key="9">
    <source>
        <dbReference type="PROSITE" id="PS50855"/>
    </source>
</evidence>
<keyword evidence="7" id="KW-0408">Iron</keyword>
<keyword evidence="2 7" id="KW-0679">Respiratory chain</keyword>
<proteinExistence type="inferred from homology"/>
<keyword evidence="5 8" id="KW-1133">Transmembrane helix</keyword>
<feature type="transmembrane region" description="Helical" evidence="8">
    <location>
        <begin position="514"/>
        <end position="534"/>
    </location>
</feature>
<comment type="similarity">
    <text evidence="7">Belongs to the heme-copper respiratory oxidase family.</text>
</comment>
<keyword evidence="7" id="KW-0813">Transport</keyword>
<sequence>MIAVKDRKLALWNIGIAYIAFIIGTFCGLLQVFVRNDSLQLPKFLDYYQILTAHGVLLALIFTAFFIFAFLIAGMSKTLGSFGPKVSLFAWIGLWTTAIGTTMATVMIISGKASVLYTFYAPLKASGWYYLGLALFIIGTWFTSFALLGHFVAWKKKNKGQFSPLFAYMTTATLLLWIIACLGVVATVVFQYLPWAFGLTDTINVELSRSLFWYFGHPLVYFWLLPAYMAWYVVMPKIIGTKVFSDSLARFSFILFILFSFPVGFHHQLTEPGIDSFWKFLQVVLTFMVIIPTLMTAFSMFATFEISGRNKGGTGLFGWLRKLPWKDVRFSSLFIAMLFFIPGGAGGIINASFQLNELVHNTLWVVGHFHITVGTPVAMTFMSVTFWLIPYLTGREFPKHLQKLAHIQIGTWAIGMLLMSTAQHLLGLLGAPRRTAYAGYNGNESAAEWFQGILSNHVTMAIGGTILFFSAMLLVYIVANLMFVAPKVQDENDLVEFPIAESDTSHTAKFLENWGIWVGIAVALIVMAYALPLYDMIQNAPPGSRGFITW</sequence>
<name>A0A429X3X8_SIMTE</name>
<dbReference type="GO" id="GO:0016020">
    <property type="term" value="C:membrane"/>
    <property type="evidence" value="ECO:0007669"/>
    <property type="project" value="UniProtKB-SubCell"/>
</dbReference>
<feature type="transmembrane region" description="Helical" evidence="8">
    <location>
        <begin position="212"/>
        <end position="235"/>
    </location>
</feature>
<keyword evidence="7" id="KW-0479">Metal-binding</keyword>